<dbReference type="Gene3D" id="3.40.50.10540">
    <property type="entry name" value="Crotonobetainyl-coa:carnitine coa-transferase, domain 1"/>
    <property type="match status" value="1"/>
</dbReference>
<dbReference type="AlphaFoldDB" id="A0A0L7KT21"/>
<gene>
    <name evidence="3" type="ORF">OBRU01_21212</name>
</gene>
<dbReference type="InterPro" id="IPR023606">
    <property type="entry name" value="CoA-Trfase_III_dom_1_sf"/>
</dbReference>
<dbReference type="InterPro" id="IPR050483">
    <property type="entry name" value="CoA-transferase_III_domain"/>
</dbReference>
<organism evidence="3 4">
    <name type="scientific">Operophtera brumata</name>
    <name type="common">Winter moth</name>
    <name type="synonym">Phalaena brumata</name>
    <dbReference type="NCBI Taxonomy" id="104452"/>
    <lineage>
        <taxon>Eukaryota</taxon>
        <taxon>Metazoa</taxon>
        <taxon>Ecdysozoa</taxon>
        <taxon>Arthropoda</taxon>
        <taxon>Hexapoda</taxon>
        <taxon>Insecta</taxon>
        <taxon>Pterygota</taxon>
        <taxon>Neoptera</taxon>
        <taxon>Endopterygota</taxon>
        <taxon>Lepidoptera</taxon>
        <taxon>Glossata</taxon>
        <taxon>Ditrysia</taxon>
        <taxon>Geometroidea</taxon>
        <taxon>Geometridae</taxon>
        <taxon>Larentiinae</taxon>
        <taxon>Operophtera</taxon>
    </lineage>
</organism>
<accession>A0A0L7KT21</accession>
<name>A0A0L7KT21_OPEBR</name>
<keyword evidence="2" id="KW-0808">Transferase</keyword>
<dbReference type="GO" id="GO:0047369">
    <property type="term" value="F:succinate-hydroxymethylglutarate CoA-transferase activity"/>
    <property type="evidence" value="ECO:0007669"/>
    <property type="project" value="TreeGrafter"/>
</dbReference>
<evidence type="ECO:0000313" key="3">
    <source>
        <dbReference type="EMBL" id="KOB66427.1"/>
    </source>
</evidence>
<dbReference type="EMBL" id="JTDY01005961">
    <property type="protein sequence ID" value="KOB66427.1"/>
    <property type="molecule type" value="Genomic_DNA"/>
</dbReference>
<dbReference type="Pfam" id="PF02515">
    <property type="entry name" value="CoA_transf_3"/>
    <property type="match status" value="1"/>
</dbReference>
<evidence type="ECO:0000256" key="1">
    <source>
        <dbReference type="ARBA" id="ARBA00008383"/>
    </source>
</evidence>
<evidence type="ECO:0000313" key="4">
    <source>
        <dbReference type="Proteomes" id="UP000037510"/>
    </source>
</evidence>
<dbReference type="GO" id="GO:0005739">
    <property type="term" value="C:mitochondrion"/>
    <property type="evidence" value="ECO:0007669"/>
    <property type="project" value="TreeGrafter"/>
</dbReference>
<evidence type="ECO:0000256" key="2">
    <source>
        <dbReference type="ARBA" id="ARBA00022679"/>
    </source>
</evidence>
<comment type="similarity">
    <text evidence="1">Belongs to the CoA-transferase III family.</text>
</comment>
<reference evidence="3 4" key="1">
    <citation type="journal article" date="2015" name="Genome Biol. Evol.">
        <title>The genome of winter moth (Operophtera brumata) provides a genomic perspective on sexual dimorphism and phenology.</title>
        <authorList>
            <person name="Derks M.F."/>
            <person name="Smit S."/>
            <person name="Salis L."/>
            <person name="Schijlen E."/>
            <person name="Bossers A."/>
            <person name="Mateman C."/>
            <person name="Pijl A.S."/>
            <person name="de Ridder D."/>
            <person name="Groenen M.A."/>
            <person name="Visser M.E."/>
            <person name="Megens H.J."/>
        </authorList>
    </citation>
    <scope>NUCLEOTIDE SEQUENCE [LARGE SCALE GENOMIC DNA]</scope>
    <source>
        <strain evidence="3">WM2013NL</strain>
        <tissue evidence="3">Head and thorax</tissue>
    </source>
</reference>
<sequence length="127" mass="14048">MTRVVAGPFCTMTLGDLGANVIKVESLEGDEARKWGPPFIRGSSDSYYFLSINRNKKSICIDLKSQQGKQVIYDLARKCDVLVENFLPGKLDQLEVGYEKLKKVNPKLVYCAITGFGPVGPYSKKPG</sequence>
<keyword evidence="4" id="KW-1185">Reference proteome</keyword>
<dbReference type="PANTHER" id="PTHR48207">
    <property type="entry name" value="SUCCINATE--HYDROXYMETHYLGLUTARATE COA-TRANSFERASE"/>
    <property type="match status" value="1"/>
</dbReference>
<dbReference type="STRING" id="104452.A0A0L7KT21"/>
<dbReference type="Proteomes" id="UP000037510">
    <property type="component" value="Unassembled WGS sequence"/>
</dbReference>
<dbReference type="SUPFAM" id="SSF89796">
    <property type="entry name" value="CoA-transferase family III (CaiB/BaiF)"/>
    <property type="match status" value="1"/>
</dbReference>
<dbReference type="InterPro" id="IPR003673">
    <property type="entry name" value="CoA-Trfase_fam_III"/>
</dbReference>
<comment type="caution">
    <text evidence="3">The sequence shown here is derived from an EMBL/GenBank/DDBJ whole genome shotgun (WGS) entry which is preliminary data.</text>
</comment>
<dbReference type="PANTHER" id="PTHR48207:SF3">
    <property type="entry name" value="SUCCINATE--HYDROXYMETHYLGLUTARATE COA-TRANSFERASE"/>
    <property type="match status" value="1"/>
</dbReference>
<protein>
    <submittedName>
        <fullName evidence="3">Dermal papilla derived protein 13</fullName>
    </submittedName>
</protein>
<proteinExistence type="inferred from homology"/>